<organism evidence="2 3">
    <name type="scientific">Flavobacterium faecale</name>
    <dbReference type="NCBI Taxonomy" id="1355330"/>
    <lineage>
        <taxon>Bacteria</taxon>
        <taxon>Pseudomonadati</taxon>
        <taxon>Bacteroidota</taxon>
        <taxon>Flavobacteriia</taxon>
        <taxon>Flavobacteriales</taxon>
        <taxon>Flavobacteriaceae</taxon>
        <taxon>Flavobacterium</taxon>
    </lineage>
</organism>
<protein>
    <recommendedName>
        <fullName evidence="4">SdpI family protein</fullName>
    </recommendedName>
</protein>
<gene>
    <name evidence="2" type="ORF">FFWV33_11050</name>
</gene>
<accession>A0A2S1LE53</accession>
<dbReference type="AlphaFoldDB" id="A0A2S1LE53"/>
<sequence length="79" mass="8937">MYGYRTSSSMKNQERWTFAQLYSSKELIKLGSVLVTCSSLNLVATFSNETNLTIGLSLLILIVILLFIRVESAIKQKFN</sequence>
<evidence type="ECO:0000256" key="1">
    <source>
        <dbReference type="SAM" id="Phobius"/>
    </source>
</evidence>
<keyword evidence="1" id="KW-0812">Transmembrane</keyword>
<dbReference type="OrthoDB" id="3173919at2"/>
<dbReference type="InterPro" id="IPR025962">
    <property type="entry name" value="SdpI/YhfL"/>
</dbReference>
<name>A0A2S1LE53_9FLAO</name>
<proteinExistence type="predicted"/>
<evidence type="ECO:0000313" key="3">
    <source>
        <dbReference type="Proteomes" id="UP000244527"/>
    </source>
</evidence>
<dbReference type="Pfam" id="PF13630">
    <property type="entry name" value="SdpI"/>
    <property type="match status" value="1"/>
</dbReference>
<keyword evidence="1" id="KW-1133">Transmembrane helix</keyword>
<keyword evidence="1" id="KW-0472">Membrane</keyword>
<evidence type="ECO:0008006" key="4">
    <source>
        <dbReference type="Google" id="ProtNLM"/>
    </source>
</evidence>
<keyword evidence="3" id="KW-1185">Reference proteome</keyword>
<feature type="transmembrane region" description="Helical" evidence="1">
    <location>
        <begin position="52"/>
        <end position="70"/>
    </location>
</feature>
<reference evidence="2 3" key="1">
    <citation type="submission" date="2017-04" db="EMBL/GenBank/DDBJ databases">
        <title>Compelte genome sequence of WV33.</title>
        <authorList>
            <person name="Lee P.C."/>
        </authorList>
    </citation>
    <scope>NUCLEOTIDE SEQUENCE [LARGE SCALE GENOMIC DNA]</scope>
    <source>
        <strain evidence="2 3">WV33</strain>
    </source>
</reference>
<dbReference type="KEGG" id="ffa:FFWV33_11050"/>
<dbReference type="EMBL" id="CP020918">
    <property type="protein sequence ID" value="AWG22014.1"/>
    <property type="molecule type" value="Genomic_DNA"/>
</dbReference>
<dbReference type="Proteomes" id="UP000244527">
    <property type="component" value="Chromosome"/>
</dbReference>
<evidence type="ECO:0000313" key="2">
    <source>
        <dbReference type="EMBL" id="AWG22014.1"/>
    </source>
</evidence>